<dbReference type="InterPro" id="IPR015422">
    <property type="entry name" value="PyrdxlP-dep_Trfase_small"/>
</dbReference>
<reference evidence="7" key="1">
    <citation type="submission" date="2020-08" db="EMBL/GenBank/DDBJ databases">
        <title>Genome public.</title>
        <authorList>
            <person name="Liu C."/>
            <person name="Sun Q."/>
        </authorList>
    </citation>
    <scope>NUCLEOTIDE SEQUENCE</scope>
    <source>
        <strain evidence="7">NSJ-68</strain>
    </source>
</reference>
<evidence type="ECO:0000313" key="7">
    <source>
        <dbReference type="EMBL" id="MBC5658399.1"/>
    </source>
</evidence>
<evidence type="ECO:0000256" key="2">
    <source>
        <dbReference type="ARBA" id="ARBA00012224"/>
    </source>
</evidence>
<dbReference type="CDD" id="cd00609">
    <property type="entry name" value="AAT_like"/>
    <property type="match status" value="1"/>
</dbReference>
<evidence type="ECO:0000259" key="6">
    <source>
        <dbReference type="Pfam" id="PF00155"/>
    </source>
</evidence>
<keyword evidence="7" id="KW-0808">Transferase</keyword>
<proteinExistence type="inferred from homology"/>
<dbReference type="Pfam" id="PF00155">
    <property type="entry name" value="Aminotran_1_2"/>
    <property type="match status" value="1"/>
</dbReference>
<dbReference type="Gene3D" id="3.40.640.10">
    <property type="entry name" value="Type I PLP-dependent aspartate aminotransferase-like (Major domain)"/>
    <property type="match status" value="1"/>
</dbReference>
<dbReference type="GO" id="GO:0030170">
    <property type="term" value="F:pyridoxal phosphate binding"/>
    <property type="evidence" value="ECO:0007669"/>
    <property type="project" value="InterPro"/>
</dbReference>
<dbReference type="InterPro" id="IPR027619">
    <property type="entry name" value="C-S_lyase_PatB-like"/>
</dbReference>
<keyword evidence="8" id="KW-1185">Reference proteome</keyword>
<dbReference type="Gene3D" id="3.90.1150.10">
    <property type="entry name" value="Aspartate Aminotransferase, domain 1"/>
    <property type="match status" value="1"/>
</dbReference>
<dbReference type="PANTHER" id="PTHR43525:SF1">
    <property type="entry name" value="PROTEIN MALY"/>
    <property type="match status" value="1"/>
</dbReference>
<accession>A0A923L9J9</accession>
<protein>
    <recommendedName>
        <fullName evidence="2">cysteine-S-conjugate beta-lyase</fullName>
        <ecNumber evidence="2">4.4.1.13</ecNumber>
    </recommendedName>
</protein>
<dbReference type="EMBL" id="JACOOR010000001">
    <property type="protein sequence ID" value="MBC5658399.1"/>
    <property type="molecule type" value="Genomic_DNA"/>
</dbReference>
<dbReference type="GO" id="GO:0008483">
    <property type="term" value="F:transaminase activity"/>
    <property type="evidence" value="ECO:0007669"/>
    <property type="project" value="UniProtKB-KW"/>
</dbReference>
<evidence type="ECO:0000256" key="3">
    <source>
        <dbReference type="ARBA" id="ARBA00022898"/>
    </source>
</evidence>
<dbReference type="NCBIfam" id="TIGR04350">
    <property type="entry name" value="C_S_lyase_PatB"/>
    <property type="match status" value="1"/>
</dbReference>
<name>A0A923L9J9_9FIRM</name>
<dbReference type="GO" id="GO:0047804">
    <property type="term" value="F:cysteine-S-conjugate beta-lyase activity"/>
    <property type="evidence" value="ECO:0007669"/>
    <property type="project" value="UniProtKB-EC"/>
</dbReference>
<feature type="domain" description="Aminotransferase class I/classII large" evidence="6">
    <location>
        <begin position="35"/>
        <end position="389"/>
    </location>
</feature>
<evidence type="ECO:0000256" key="5">
    <source>
        <dbReference type="ARBA" id="ARBA00037974"/>
    </source>
</evidence>
<evidence type="ECO:0000256" key="1">
    <source>
        <dbReference type="ARBA" id="ARBA00001933"/>
    </source>
</evidence>
<comment type="caution">
    <text evidence="7">The sequence shown here is derived from an EMBL/GenBank/DDBJ whole genome shotgun (WGS) entry which is preliminary data.</text>
</comment>
<evidence type="ECO:0000256" key="4">
    <source>
        <dbReference type="ARBA" id="ARBA00023239"/>
    </source>
</evidence>
<dbReference type="InterPro" id="IPR051798">
    <property type="entry name" value="Class-II_PLP-Dep_Aminotrans"/>
</dbReference>
<dbReference type="InterPro" id="IPR015424">
    <property type="entry name" value="PyrdxlP-dep_Trfase"/>
</dbReference>
<gene>
    <name evidence="7" type="ORF">H8S44_01185</name>
</gene>
<evidence type="ECO:0000313" key="8">
    <source>
        <dbReference type="Proteomes" id="UP000649345"/>
    </source>
</evidence>
<organism evidence="7 8">
    <name type="scientific">Anaerosacchariphilus hominis</name>
    <dbReference type="NCBI Taxonomy" id="2763017"/>
    <lineage>
        <taxon>Bacteria</taxon>
        <taxon>Bacillati</taxon>
        <taxon>Bacillota</taxon>
        <taxon>Clostridia</taxon>
        <taxon>Lachnospirales</taxon>
        <taxon>Lachnospiraceae</taxon>
        <taxon>Anaerosacchariphilus</taxon>
    </lineage>
</organism>
<keyword evidence="4" id="KW-0456">Lyase</keyword>
<dbReference type="PANTHER" id="PTHR43525">
    <property type="entry name" value="PROTEIN MALY"/>
    <property type="match status" value="1"/>
</dbReference>
<dbReference type="InterPro" id="IPR015421">
    <property type="entry name" value="PyrdxlP-dep_Trfase_major"/>
</dbReference>
<keyword evidence="3" id="KW-0663">Pyridoxal phosphate</keyword>
<comment type="similarity">
    <text evidence="5">Belongs to the class-II pyridoxal-phosphate-dependent aminotransferase family. MalY/PatB cystathionine beta-lyase subfamily.</text>
</comment>
<dbReference type="RefSeq" id="WP_186872871.1">
    <property type="nucleotide sequence ID" value="NZ_JACOOR010000001.1"/>
</dbReference>
<dbReference type="SUPFAM" id="SSF53383">
    <property type="entry name" value="PLP-dependent transferases"/>
    <property type="match status" value="1"/>
</dbReference>
<dbReference type="Proteomes" id="UP000649345">
    <property type="component" value="Unassembled WGS sequence"/>
</dbReference>
<dbReference type="InterPro" id="IPR004839">
    <property type="entry name" value="Aminotransferase_I/II_large"/>
</dbReference>
<keyword evidence="7" id="KW-0032">Aminotransferase</keyword>
<sequence length="393" mass="45404">MAERNLNFDEKINRKGTKCLKYDFAVKRGYPEDVLPLWVADMDFRTTSYVEDALTELAHHNIYGYTNTQIGDGFFEAVSGWMKRHHDWEIRPEWHVKTPGVCVAIANAIRAVTEPDDAVLINQPVYYPFSNIILQNGRKRVSSDLVCGEDGSYTIDFQDFEQKIVENQVKLFILCNPHNPVGRVWTKEELLRIGTICREHQVLVFSDEIHFDFIWSGEHHVFQEVDPAFREFTMTATAPSKTFNLAGLQQSNIFIPNEKIRKAFIRQYQVSGLDEPNTFGIAATQAAYNHGDEWYEAMKKYVWENICYAKEFIDERIPDVKMNLPEGTYLFWLDFRKLGLSADELEDLIIHKAGLWLDSGRIFGKSGEGFQRINAACPRSTIQEALERIEKVL</sequence>
<dbReference type="AlphaFoldDB" id="A0A923L9J9"/>
<dbReference type="EC" id="4.4.1.13" evidence="2"/>
<comment type="cofactor">
    <cofactor evidence="1">
        <name>pyridoxal 5'-phosphate</name>
        <dbReference type="ChEBI" id="CHEBI:597326"/>
    </cofactor>
</comment>